<protein>
    <recommendedName>
        <fullName evidence="1">YjiS-like domain-containing protein</fullName>
    </recommendedName>
</protein>
<proteinExistence type="predicted"/>
<feature type="domain" description="YjiS-like" evidence="1">
    <location>
        <begin position="51"/>
        <end position="82"/>
    </location>
</feature>
<organism evidence="2 3">
    <name type="scientific">Rouxiella silvae</name>
    <dbReference type="NCBI Taxonomy" id="1646373"/>
    <lineage>
        <taxon>Bacteria</taxon>
        <taxon>Pseudomonadati</taxon>
        <taxon>Pseudomonadota</taxon>
        <taxon>Gammaproteobacteria</taxon>
        <taxon>Enterobacterales</taxon>
        <taxon>Yersiniaceae</taxon>
        <taxon>Rouxiella</taxon>
    </lineage>
</organism>
<gene>
    <name evidence="2" type="ORF">BS639_18895</name>
</gene>
<reference evidence="2 3" key="1">
    <citation type="journal article" date="2017" name="Int. J. Syst. Evol. Microbiol.">
        <title>Rouxiella badensis sp. nov. and Rouxiella silvae sp. nov. isolated from peat bog soil in Germany and emendation of the genus description.</title>
        <authorList>
            <person name="Le Fleche-Mateos A."/>
            <person name="Kugler J.H."/>
            <person name="Hansen S.H."/>
            <person name="Syldatk C."/>
            <person name="Hausmann R."/>
            <person name="Lomprez F."/>
            <person name="Vandenbogaert M."/>
            <person name="Manuguerra J.C."/>
            <person name="Grimont P.A."/>
        </authorList>
    </citation>
    <scope>NUCLEOTIDE SEQUENCE [LARGE SCALE GENOMIC DNA]</scope>
    <source>
        <strain evidence="2 3">213</strain>
    </source>
</reference>
<dbReference type="Pfam" id="PF06568">
    <property type="entry name" value="YjiS-like"/>
    <property type="match status" value="1"/>
</dbReference>
<evidence type="ECO:0000259" key="1">
    <source>
        <dbReference type="Pfam" id="PF06568"/>
    </source>
</evidence>
<sequence length="105" mass="12047">MKRIYESDQFTGQRVAPAAVEVNIHSGGEDGADNTGNTIDIKEKQGVWTMFFRALNNWHERRQTVKILRGLNSSQLKDIGLSCVDVDKLYGNRDDNRKVWPNWPK</sequence>
<evidence type="ECO:0000313" key="2">
    <source>
        <dbReference type="EMBL" id="ORJ19655.1"/>
    </source>
</evidence>
<comment type="caution">
    <text evidence="2">The sequence shown here is derived from an EMBL/GenBank/DDBJ whole genome shotgun (WGS) entry which is preliminary data.</text>
</comment>
<dbReference type="EMBL" id="MRWD01000052">
    <property type="protein sequence ID" value="ORJ19655.1"/>
    <property type="molecule type" value="Genomic_DNA"/>
</dbReference>
<dbReference type="RefSeq" id="WP_055780364.1">
    <property type="nucleotide sequence ID" value="NZ_CBCSCF010000001.1"/>
</dbReference>
<accession>A0ABX3TWN2</accession>
<evidence type="ECO:0000313" key="3">
    <source>
        <dbReference type="Proteomes" id="UP000192722"/>
    </source>
</evidence>
<dbReference type="InterPro" id="IPR009506">
    <property type="entry name" value="YjiS-like"/>
</dbReference>
<keyword evidence="3" id="KW-1185">Reference proteome</keyword>
<name>A0ABX3TWN2_9GAMM</name>
<dbReference type="Proteomes" id="UP000192722">
    <property type="component" value="Unassembled WGS sequence"/>
</dbReference>